<dbReference type="Proteomes" id="UP001469553">
    <property type="component" value="Unassembled WGS sequence"/>
</dbReference>
<evidence type="ECO:0000313" key="2">
    <source>
        <dbReference type="Proteomes" id="UP001469553"/>
    </source>
</evidence>
<dbReference type="EMBL" id="JAHRIP010070327">
    <property type="protein sequence ID" value="MEQ2308926.1"/>
    <property type="molecule type" value="Genomic_DNA"/>
</dbReference>
<name>A0ABV0ZTV4_9TELE</name>
<comment type="caution">
    <text evidence="1">The sequence shown here is derived from an EMBL/GenBank/DDBJ whole genome shotgun (WGS) entry which is preliminary data.</text>
</comment>
<protein>
    <submittedName>
        <fullName evidence="1">Uncharacterized protein</fullName>
    </submittedName>
</protein>
<keyword evidence="2" id="KW-1185">Reference proteome</keyword>
<organism evidence="1 2">
    <name type="scientific">Ameca splendens</name>
    <dbReference type="NCBI Taxonomy" id="208324"/>
    <lineage>
        <taxon>Eukaryota</taxon>
        <taxon>Metazoa</taxon>
        <taxon>Chordata</taxon>
        <taxon>Craniata</taxon>
        <taxon>Vertebrata</taxon>
        <taxon>Euteleostomi</taxon>
        <taxon>Actinopterygii</taxon>
        <taxon>Neopterygii</taxon>
        <taxon>Teleostei</taxon>
        <taxon>Neoteleostei</taxon>
        <taxon>Acanthomorphata</taxon>
        <taxon>Ovalentaria</taxon>
        <taxon>Atherinomorphae</taxon>
        <taxon>Cyprinodontiformes</taxon>
        <taxon>Goodeidae</taxon>
        <taxon>Ameca</taxon>
    </lineage>
</organism>
<evidence type="ECO:0000313" key="1">
    <source>
        <dbReference type="EMBL" id="MEQ2308926.1"/>
    </source>
</evidence>
<gene>
    <name evidence="1" type="ORF">AMECASPLE_033308</name>
</gene>
<proteinExistence type="predicted"/>
<sequence length="107" mass="12075">MSPDSLEVWMVFRTEAVFHAVVQSRLEVLLNLTINQFLFLSPRDCFQITDLLLQKQHLTAGSEQRQESSYNLKVVHSILAPATEQCAIGQGTSPRFPTHLCIVEHPA</sequence>
<reference evidence="1 2" key="1">
    <citation type="submission" date="2021-06" db="EMBL/GenBank/DDBJ databases">
        <authorList>
            <person name="Palmer J.M."/>
        </authorList>
    </citation>
    <scope>NUCLEOTIDE SEQUENCE [LARGE SCALE GENOMIC DNA]</scope>
    <source>
        <strain evidence="1 2">AS_MEX2019</strain>
        <tissue evidence="1">Muscle</tissue>
    </source>
</reference>
<accession>A0ABV0ZTV4</accession>